<dbReference type="Pfam" id="PF05699">
    <property type="entry name" value="Dimer_Tnp_hAT"/>
    <property type="match status" value="1"/>
</dbReference>
<dbReference type="PANTHER" id="PTHR32166">
    <property type="entry name" value="OSJNBA0013A04.12 PROTEIN"/>
    <property type="match status" value="1"/>
</dbReference>
<organism evidence="4 5">
    <name type="scientific">Rhodamnia argentea</name>
    <dbReference type="NCBI Taxonomy" id="178133"/>
    <lineage>
        <taxon>Eukaryota</taxon>
        <taxon>Viridiplantae</taxon>
        <taxon>Streptophyta</taxon>
        <taxon>Embryophyta</taxon>
        <taxon>Tracheophyta</taxon>
        <taxon>Spermatophyta</taxon>
        <taxon>Magnoliopsida</taxon>
        <taxon>eudicotyledons</taxon>
        <taxon>Gunneridae</taxon>
        <taxon>Pentapetalae</taxon>
        <taxon>rosids</taxon>
        <taxon>malvids</taxon>
        <taxon>Myrtales</taxon>
        <taxon>Myrtaceae</taxon>
        <taxon>Myrtoideae</taxon>
        <taxon>Myrteae</taxon>
        <taxon>Australasian group</taxon>
        <taxon>Rhodamnia</taxon>
    </lineage>
</organism>
<dbReference type="GO" id="GO:0046983">
    <property type="term" value="F:protein dimerization activity"/>
    <property type="evidence" value="ECO:0007669"/>
    <property type="project" value="InterPro"/>
</dbReference>
<dbReference type="PANTHER" id="PTHR32166:SF81">
    <property type="entry name" value="OS06G0658400 PROTEIN"/>
    <property type="match status" value="1"/>
</dbReference>
<gene>
    <name evidence="5" type="primary">LOC115732504</name>
</gene>
<dbReference type="SUPFAM" id="SSF53098">
    <property type="entry name" value="Ribonuclease H-like"/>
    <property type="match status" value="1"/>
</dbReference>
<dbReference type="GeneID" id="115732504"/>
<feature type="domain" description="DUF659" evidence="2">
    <location>
        <begin position="183"/>
        <end position="346"/>
    </location>
</feature>
<protein>
    <submittedName>
        <fullName evidence="5">Uncharacterized protein LOC115732504 isoform X1</fullName>
    </submittedName>
</protein>
<dbReference type="InterPro" id="IPR007021">
    <property type="entry name" value="DUF659"/>
</dbReference>
<dbReference type="KEGG" id="rarg:115732504"/>
<evidence type="ECO:0000313" key="4">
    <source>
        <dbReference type="Proteomes" id="UP000827889"/>
    </source>
</evidence>
<keyword evidence="4" id="KW-1185">Reference proteome</keyword>
<dbReference type="RefSeq" id="XP_030519018.2">
    <property type="nucleotide sequence ID" value="XM_030663158.2"/>
</dbReference>
<evidence type="ECO:0000259" key="3">
    <source>
        <dbReference type="Pfam" id="PF05699"/>
    </source>
</evidence>
<dbReference type="InterPro" id="IPR012337">
    <property type="entry name" value="RNaseH-like_sf"/>
</dbReference>
<evidence type="ECO:0000313" key="5">
    <source>
        <dbReference type="RefSeq" id="XP_030519018.2"/>
    </source>
</evidence>
<dbReference type="Pfam" id="PF04937">
    <property type="entry name" value="DUF659"/>
    <property type="match status" value="1"/>
</dbReference>
<reference evidence="5" key="1">
    <citation type="submission" date="2025-08" db="UniProtKB">
        <authorList>
            <consortium name="RefSeq"/>
        </authorList>
    </citation>
    <scope>IDENTIFICATION</scope>
    <source>
        <tissue evidence="5">Leaf</tissue>
    </source>
</reference>
<accession>A0A8B8N9E9</accession>
<name>A0A8B8N9E9_9MYRT</name>
<evidence type="ECO:0000259" key="2">
    <source>
        <dbReference type="Pfam" id="PF04937"/>
    </source>
</evidence>
<proteinExistence type="predicted"/>
<sequence length="710" mass="81694">MDSSSNEDLNKPLWRFITKLANHGDAGGNCSWKCNFCEKDFKSSYTRIRAHLLMISGRGIAKCGKVEKQDLLEMERLDKEVNDRLQSNAPRNVPLPPSSCSSVQMDSTFDSKKRKMGSGSGSGSGSGGAIEKAFNISQREHLDHLIARMFYSAGLPFNLANNPYFHEAFTYAANHNIAGYVPPKFNLLRTTLLQKEKANIESLCTPIKKMWKDKGVSIVSDGWSDSQRRPLINFMAVSDGNPMFIKSVDCSNERKDMHFIFNLLKEVIIEVGHENVVQVITDNASNCKGAGQLIEQEFPSIVWTPCVVHTLNLALKNICAAKNVEANEVAYDECNWITKIVDDVMQIKNFIMNHSMRLAIYNEFIHLKLLSVADTRFASMIVMLKRFKLIKNGLQNMVICEKWSTYRDDNQGRARFVKEKVLDDLWWDSIDYILSFTAPIYDMLRVCDTDKPCLHLVYDMWDLMIEKVKKVIYMHEVKRLHEESTFYEVVHKILVDRWTRNNTPLHCLAHALNPKYYSDQWLDEDSTRVSPHMDYEINEERKKCLRKYFPNEDELYKVSVEYADFACNSGRFQDPHSIRDRYFMEPKMWWVEHGACAPMLQKIAFKLLAQPSSSSCAERNWSTYSFVQSARRHRMTPRRAEDLVFIHSNLRLLSRKDPRYLEGETKMWDIGGDAFDTFQDVGVLEVASLSLDEPDIESVLLSGGADNVDP</sequence>
<feature type="domain" description="HAT C-terminal dimerisation" evidence="3">
    <location>
        <begin position="577"/>
        <end position="650"/>
    </location>
</feature>
<feature type="region of interest" description="Disordered" evidence="1">
    <location>
        <begin position="83"/>
        <end position="106"/>
    </location>
</feature>
<dbReference type="Proteomes" id="UP000827889">
    <property type="component" value="Chromosome 3"/>
</dbReference>
<dbReference type="InterPro" id="IPR008906">
    <property type="entry name" value="HATC_C_dom"/>
</dbReference>
<dbReference type="AlphaFoldDB" id="A0A8B8N9E9"/>
<evidence type="ECO:0000256" key="1">
    <source>
        <dbReference type="SAM" id="MobiDB-lite"/>
    </source>
</evidence>